<reference evidence="1 2" key="1">
    <citation type="submission" date="2015-07" db="EMBL/GenBank/DDBJ databases">
        <authorList>
            <consortium name="Pathogen Informatics"/>
        </authorList>
    </citation>
    <scope>NUCLEOTIDE SEQUENCE [LARGE SCALE GENOMIC DNA]</scope>
    <source>
        <strain evidence="1 2">A51</strain>
    </source>
</reference>
<sequence>MPSHDFNDAVDRQSLFGISLFGIRSRNRIRIG</sequence>
<dbReference type="EMBL" id="CWOW01000005">
    <property type="protein sequence ID" value="CSA34027.1"/>
    <property type="molecule type" value="Genomic_DNA"/>
</dbReference>
<organism evidence="1 2">
    <name type="scientific">Vibrio cholerae</name>
    <dbReference type="NCBI Taxonomy" id="666"/>
    <lineage>
        <taxon>Bacteria</taxon>
        <taxon>Pseudomonadati</taxon>
        <taxon>Pseudomonadota</taxon>
        <taxon>Gammaproteobacteria</taxon>
        <taxon>Vibrionales</taxon>
        <taxon>Vibrionaceae</taxon>
        <taxon>Vibrio</taxon>
    </lineage>
</organism>
<evidence type="ECO:0000313" key="1">
    <source>
        <dbReference type="EMBL" id="CSA34027.1"/>
    </source>
</evidence>
<proteinExistence type="predicted"/>
<gene>
    <name evidence="1" type="ORF">ERS013165_01360</name>
</gene>
<name>A0A655PTM8_VIBCL</name>
<dbReference type="Proteomes" id="UP000044806">
    <property type="component" value="Unassembled WGS sequence"/>
</dbReference>
<accession>A0A655PTM8</accession>
<dbReference type="AlphaFoldDB" id="A0A655PTM8"/>
<protein>
    <submittedName>
        <fullName evidence="1">Uncharacterized protein</fullName>
    </submittedName>
</protein>
<evidence type="ECO:0000313" key="2">
    <source>
        <dbReference type="Proteomes" id="UP000044806"/>
    </source>
</evidence>